<dbReference type="Proteomes" id="UP000247515">
    <property type="component" value="Unassembled WGS sequence"/>
</dbReference>
<evidence type="ECO:0000313" key="2">
    <source>
        <dbReference type="EMBL" id="SEK14976.1"/>
    </source>
</evidence>
<reference evidence="2 3" key="1">
    <citation type="submission" date="2016-10" db="EMBL/GenBank/DDBJ databases">
        <authorList>
            <person name="Varghese N."/>
            <person name="Submissions S."/>
        </authorList>
    </citation>
    <scope>NUCLEOTIDE SEQUENCE [LARGE SCALE GENOMIC DNA]</scope>
    <source>
        <strain evidence="2 3">LMG 22274</strain>
    </source>
</reference>
<sequence>MRRPTVAAGAIRSAPHIVSVLRRRFLPGSEMKLELYIDSKRLDIEIDDVVAGLLAARLSLPAGSDNHDALAHYLSEKGAPWTLDEEHMRRRILRRLILDIADPALVIRHLMADG</sequence>
<dbReference type="AlphaFoldDB" id="A0AAQ1GP17"/>
<evidence type="ECO:0000313" key="3">
    <source>
        <dbReference type="Proteomes" id="UP000183529"/>
    </source>
</evidence>
<proteinExistence type="predicted"/>
<accession>A0AAQ1GP17</accession>
<dbReference type="EMBL" id="FNZM01000033">
    <property type="protein sequence ID" value="SEK14976.1"/>
    <property type="molecule type" value="Genomic_DNA"/>
</dbReference>
<evidence type="ECO:0000313" key="4">
    <source>
        <dbReference type="Proteomes" id="UP000247515"/>
    </source>
</evidence>
<keyword evidence="4" id="KW-1185">Reference proteome</keyword>
<evidence type="ECO:0000313" key="1">
    <source>
        <dbReference type="EMBL" id="PXX07945.1"/>
    </source>
</evidence>
<dbReference type="EMBL" id="QJJV01000028">
    <property type="protein sequence ID" value="PXX07945.1"/>
    <property type="molecule type" value="Genomic_DNA"/>
</dbReference>
<protein>
    <submittedName>
        <fullName evidence="2">Uncharacterized protein</fullName>
    </submittedName>
</protein>
<dbReference type="Proteomes" id="UP000183529">
    <property type="component" value="Unassembled WGS sequence"/>
</dbReference>
<gene>
    <name evidence="1" type="ORF">C7400_12896</name>
    <name evidence="2" type="ORF">SAMN05216550_13318</name>
</gene>
<name>A0AAQ1GP17_9BURK</name>
<comment type="caution">
    <text evidence="2">The sequence shown here is derived from an EMBL/GenBank/DDBJ whole genome shotgun (WGS) entry which is preliminary data.</text>
</comment>
<organism evidence="2 3">
    <name type="scientific">Paraburkholderia tropica</name>
    <dbReference type="NCBI Taxonomy" id="92647"/>
    <lineage>
        <taxon>Bacteria</taxon>
        <taxon>Pseudomonadati</taxon>
        <taxon>Pseudomonadota</taxon>
        <taxon>Betaproteobacteria</taxon>
        <taxon>Burkholderiales</taxon>
        <taxon>Burkholderiaceae</taxon>
        <taxon>Paraburkholderia</taxon>
    </lineage>
</organism>
<reference evidence="1 4" key="2">
    <citation type="submission" date="2018-05" db="EMBL/GenBank/DDBJ databases">
        <title>Genomic Encyclopedia of Type Strains, Phase IV (KMG-V): Genome sequencing to study the core and pangenomes of soil and plant-associated prokaryotes.</title>
        <authorList>
            <person name="Whitman W."/>
        </authorList>
    </citation>
    <scope>NUCLEOTIDE SEQUENCE [LARGE SCALE GENOMIC DNA]</scope>
    <source>
        <strain evidence="1 4">SIr-6563</strain>
    </source>
</reference>